<feature type="transmembrane region" description="Helical" evidence="6">
    <location>
        <begin position="460"/>
        <end position="482"/>
    </location>
</feature>
<dbReference type="HOGENOM" id="CLU_040766_0_0_9"/>
<evidence type="ECO:0000313" key="7">
    <source>
        <dbReference type="EMBL" id="EON73384.1"/>
    </source>
</evidence>
<evidence type="ECO:0000256" key="5">
    <source>
        <dbReference type="ARBA" id="ARBA00023136"/>
    </source>
</evidence>
<dbReference type="EMBL" id="AQPX01000013">
    <property type="protein sequence ID" value="EON73384.1"/>
    <property type="molecule type" value="Genomic_DNA"/>
</dbReference>
<feature type="transmembrane region" description="Helical" evidence="6">
    <location>
        <begin position="90"/>
        <end position="109"/>
    </location>
</feature>
<feature type="transmembrane region" description="Helical" evidence="6">
    <location>
        <begin position="7"/>
        <end position="27"/>
    </location>
</feature>
<dbReference type="PANTHER" id="PTHR30250">
    <property type="entry name" value="PST FAMILY PREDICTED COLANIC ACID TRANSPORTER"/>
    <property type="match status" value="1"/>
</dbReference>
<dbReference type="OrthoDB" id="8609648at2"/>
<feature type="transmembrane region" description="Helical" evidence="6">
    <location>
        <begin position="303"/>
        <end position="324"/>
    </location>
</feature>
<feature type="transmembrane region" description="Helical" evidence="6">
    <location>
        <begin position="336"/>
        <end position="354"/>
    </location>
</feature>
<dbReference type="InterPro" id="IPR050833">
    <property type="entry name" value="Poly_Biosynth_Transport"/>
</dbReference>
<proteinExistence type="predicted"/>
<keyword evidence="5 6" id="KW-0472">Membrane</keyword>
<keyword evidence="2" id="KW-1003">Cell membrane</keyword>
<reference evidence="7 8" key="1">
    <citation type="submission" date="2013-04" db="EMBL/GenBank/DDBJ databases">
        <title>Draft genome of the heavy metal tolerant bacterium Lysinibacillus sphaericus strain OT4b.31.</title>
        <authorList>
            <person name="Pena-Montenegro T.D."/>
            <person name="Dussan J."/>
        </authorList>
    </citation>
    <scope>NUCLEOTIDE SEQUENCE [LARGE SCALE GENOMIC DNA]</scope>
    <source>
        <strain evidence="7 8">OT4b.31</strain>
    </source>
</reference>
<evidence type="ECO:0000313" key="8">
    <source>
        <dbReference type="Proteomes" id="UP000013911"/>
    </source>
</evidence>
<comment type="caution">
    <text evidence="7">The sequence shown here is derived from an EMBL/GenBank/DDBJ whole genome shotgun (WGS) entry which is preliminary data.</text>
</comment>
<accession>R7ZH70</accession>
<feature type="transmembrane region" description="Helical" evidence="6">
    <location>
        <begin position="263"/>
        <end position="282"/>
    </location>
</feature>
<protein>
    <submittedName>
        <fullName evidence="7">Polysaccharide transport protein</fullName>
    </submittedName>
</protein>
<feature type="transmembrane region" description="Helical" evidence="6">
    <location>
        <begin position="121"/>
        <end position="140"/>
    </location>
</feature>
<dbReference type="PATRIC" id="fig|1285586.5.peg.1601"/>
<dbReference type="RefSeq" id="WP_010858532.1">
    <property type="nucleotide sequence ID" value="NZ_KB933398.1"/>
</dbReference>
<dbReference type="eggNOG" id="COG2244">
    <property type="taxonomic scope" value="Bacteria"/>
</dbReference>
<evidence type="ECO:0000256" key="3">
    <source>
        <dbReference type="ARBA" id="ARBA00022692"/>
    </source>
</evidence>
<comment type="subcellular location">
    <subcellularLocation>
        <location evidence="1">Cell membrane</location>
        <topology evidence="1">Multi-pass membrane protein</topology>
    </subcellularLocation>
</comment>
<dbReference type="Proteomes" id="UP000013911">
    <property type="component" value="Unassembled WGS sequence"/>
</dbReference>
<feature type="transmembrane region" description="Helical" evidence="6">
    <location>
        <begin position="232"/>
        <end position="251"/>
    </location>
</feature>
<organism evidence="7 8">
    <name type="scientific">Lysinibacillus sphaericus OT4b.31</name>
    <dbReference type="NCBI Taxonomy" id="1285586"/>
    <lineage>
        <taxon>Bacteria</taxon>
        <taxon>Bacillati</taxon>
        <taxon>Bacillota</taxon>
        <taxon>Bacilli</taxon>
        <taxon>Bacillales</taxon>
        <taxon>Bacillaceae</taxon>
        <taxon>Lysinibacillus</taxon>
    </lineage>
</organism>
<feature type="transmembrane region" description="Helical" evidence="6">
    <location>
        <begin position="161"/>
        <end position="179"/>
    </location>
</feature>
<dbReference type="AlphaFoldDB" id="R7ZH70"/>
<evidence type="ECO:0000256" key="4">
    <source>
        <dbReference type="ARBA" id="ARBA00022989"/>
    </source>
</evidence>
<gene>
    <name evidence="7" type="ORF">H131_07893</name>
</gene>
<feature type="transmembrane region" description="Helical" evidence="6">
    <location>
        <begin position="375"/>
        <end position="392"/>
    </location>
</feature>
<evidence type="ECO:0000256" key="2">
    <source>
        <dbReference type="ARBA" id="ARBA00022475"/>
    </source>
</evidence>
<name>R7ZH70_LYSSH</name>
<feature type="transmembrane region" description="Helical" evidence="6">
    <location>
        <begin position="49"/>
        <end position="69"/>
    </location>
</feature>
<sequence>MRTKKVILNLMSNIMLQIVSAAINFILPRLFMTTYGSASNGLISSIKQFLSYLKIVEAGVGNASIAALYQPLSLSDKDKINGILAATNHFYRRSGYFFTVLVVILAIFYPLVVGDEVNPRTAFYMVLILGISTMWEYFYIGKYLVLLTADQKSYVIFRIQTILLIASTILSLTLIVLGFSIVVVVASSSVLLLLDILFLRSYVQKKYSYFNIRVKPHTLAIKAKWDALIHQIASLVVFNTPFILITIFLGLKEVSVFTVYNMVFNAVTLFVSAFSGAMLAAFGDILVKEDRGDLQKHFQYFEYIFYAVVAFCYTCTAILILPFMTIYTVGIEDVNYIRPWLATLFVIVGVANTIRIPSNTLVNSAGHFKETKNRAIIEAVINLVTSIIFVQFLGVEGVLIGALCSYVYRTCDLILYTSNAILKHSALVTVKKISRNTILACIAASPFIFIELHITGAGSWLVAATCVSLWTITIVLLGNFLLEPKMMRDILLHVKRTISND</sequence>
<evidence type="ECO:0000256" key="6">
    <source>
        <dbReference type="SAM" id="Phobius"/>
    </source>
</evidence>
<keyword evidence="3 6" id="KW-0812">Transmembrane</keyword>
<keyword evidence="4 6" id="KW-1133">Transmembrane helix</keyword>
<dbReference type="PANTHER" id="PTHR30250:SF26">
    <property type="entry name" value="PSMA PROTEIN"/>
    <property type="match status" value="1"/>
</dbReference>
<feature type="transmembrane region" description="Helical" evidence="6">
    <location>
        <begin position="185"/>
        <end position="203"/>
    </location>
</feature>
<evidence type="ECO:0000256" key="1">
    <source>
        <dbReference type="ARBA" id="ARBA00004651"/>
    </source>
</evidence>
<dbReference type="GO" id="GO:0005886">
    <property type="term" value="C:plasma membrane"/>
    <property type="evidence" value="ECO:0007669"/>
    <property type="project" value="UniProtKB-SubCell"/>
</dbReference>